<organism evidence="17 18">
    <name type="scientific">Rubroshorea leprosula</name>
    <dbReference type="NCBI Taxonomy" id="152421"/>
    <lineage>
        <taxon>Eukaryota</taxon>
        <taxon>Viridiplantae</taxon>
        <taxon>Streptophyta</taxon>
        <taxon>Embryophyta</taxon>
        <taxon>Tracheophyta</taxon>
        <taxon>Spermatophyta</taxon>
        <taxon>Magnoliopsida</taxon>
        <taxon>eudicotyledons</taxon>
        <taxon>Gunneridae</taxon>
        <taxon>Pentapetalae</taxon>
        <taxon>rosids</taxon>
        <taxon>malvids</taxon>
        <taxon>Malvales</taxon>
        <taxon>Dipterocarpaceae</taxon>
        <taxon>Rubroshorea</taxon>
    </lineage>
</organism>
<dbReference type="GO" id="GO:0048046">
    <property type="term" value="C:apoplast"/>
    <property type="evidence" value="ECO:0007669"/>
    <property type="project" value="UniProtKB-SubCell"/>
</dbReference>
<dbReference type="InterPro" id="IPR034285">
    <property type="entry name" value="CuRO_2_LCC"/>
</dbReference>
<sequence length="491" mass="55027">MDGPVYVTQCPIKPGMNFTYEVKFSDEEGTLWWHAHSDWTRVGVHGAIVIYPEGGSTYPYPRSHDAEEILVFGAWYTYDVNLEVIESAGSDQPGSDSYTINSQPGDFCPCSREGTYRWEVEYGKTYLLRLVNAAMNAELFFSIAGHNMTVVGMDASNLKPFETTYVVIEAGQTMNLLVTTNQEPGQYYMAVRQCFSGEATFSEFDKTNVTAILQYNGSVTPPSSVPYFPTFLPGFYDKYAAMSFRSKLKSLYPQDAYVPKNVTTRMYITANLQAYKVNDTSNISITTLNNVSWVNPGVDVLQAYYYNLSGFYTDDFPNNPPTFYDFVAFDLGANTTFASLGTKVKVLEYGEEVEMVFQSANVLNASVDHPMHLHGHSFYVVGSGDGDFDFVEDPKTYNLFDPPKLNTATSQKSGWLAIRFKATNPGVWLLHCHVERHYSWGMNTVFIVKNGGTPETTVRGPPPNMPVCDDPFSINLKGLNDSPFYSEYRAL</sequence>
<evidence type="ECO:0000256" key="11">
    <source>
        <dbReference type="ARBA" id="ARBA00023008"/>
    </source>
</evidence>
<name>A0AAV5JN03_9ROSI</name>
<keyword evidence="7" id="KW-0964">Secreted</keyword>
<protein>
    <recommendedName>
        <fullName evidence="5">laccase</fullName>
        <ecNumber evidence="5">1.10.3.2</ecNumber>
    </recommendedName>
</protein>
<keyword evidence="13" id="KW-0439">Lignin degradation</keyword>
<comment type="cofactor">
    <cofactor evidence="2">
        <name>Cu cation</name>
        <dbReference type="ChEBI" id="CHEBI:23378"/>
    </cofactor>
</comment>
<keyword evidence="12" id="KW-0325">Glycoprotein</keyword>
<dbReference type="InterPro" id="IPR045087">
    <property type="entry name" value="Cu-oxidase_fam"/>
</dbReference>
<dbReference type="InterPro" id="IPR008972">
    <property type="entry name" value="Cupredoxin"/>
</dbReference>
<dbReference type="GO" id="GO:0046274">
    <property type="term" value="P:lignin catabolic process"/>
    <property type="evidence" value="ECO:0007669"/>
    <property type="project" value="UniProtKB-KW"/>
</dbReference>
<evidence type="ECO:0000256" key="12">
    <source>
        <dbReference type="ARBA" id="ARBA00023180"/>
    </source>
</evidence>
<reference evidence="17 18" key="1">
    <citation type="journal article" date="2021" name="Commun. Biol.">
        <title>The genome of Shorea leprosula (Dipterocarpaceae) highlights the ecological relevance of drought in aseasonal tropical rainforests.</title>
        <authorList>
            <person name="Ng K.K.S."/>
            <person name="Kobayashi M.J."/>
            <person name="Fawcett J.A."/>
            <person name="Hatakeyama M."/>
            <person name="Paape T."/>
            <person name="Ng C.H."/>
            <person name="Ang C.C."/>
            <person name="Tnah L.H."/>
            <person name="Lee C.T."/>
            <person name="Nishiyama T."/>
            <person name="Sese J."/>
            <person name="O'Brien M.J."/>
            <person name="Copetti D."/>
            <person name="Mohd Noor M.I."/>
            <person name="Ong R.C."/>
            <person name="Putra M."/>
            <person name="Sireger I.Z."/>
            <person name="Indrioko S."/>
            <person name="Kosugi Y."/>
            <person name="Izuno A."/>
            <person name="Isagi Y."/>
            <person name="Lee S.L."/>
            <person name="Shimizu K.K."/>
        </authorList>
    </citation>
    <scope>NUCLEOTIDE SEQUENCE [LARGE SCALE GENOMIC DNA]</scope>
    <source>
        <strain evidence="17">214</strain>
    </source>
</reference>
<evidence type="ECO:0000256" key="4">
    <source>
        <dbReference type="ARBA" id="ARBA00010609"/>
    </source>
</evidence>
<feature type="domain" description="Plastocyanin-like" evidence="16">
    <location>
        <begin position="1"/>
        <end position="53"/>
    </location>
</feature>
<dbReference type="InterPro" id="IPR011707">
    <property type="entry name" value="Cu-oxidase-like_N"/>
</dbReference>
<evidence type="ECO:0000256" key="6">
    <source>
        <dbReference type="ARBA" id="ARBA00022523"/>
    </source>
</evidence>
<evidence type="ECO:0000256" key="2">
    <source>
        <dbReference type="ARBA" id="ARBA00001935"/>
    </source>
</evidence>
<dbReference type="CDD" id="cd13875">
    <property type="entry name" value="CuRO_2_LCC_plant"/>
    <property type="match status" value="1"/>
</dbReference>
<evidence type="ECO:0000256" key="1">
    <source>
        <dbReference type="ARBA" id="ARBA00000349"/>
    </source>
</evidence>
<evidence type="ECO:0000256" key="3">
    <source>
        <dbReference type="ARBA" id="ARBA00004271"/>
    </source>
</evidence>
<evidence type="ECO:0000256" key="10">
    <source>
        <dbReference type="ARBA" id="ARBA00023002"/>
    </source>
</evidence>
<dbReference type="AlphaFoldDB" id="A0AAV5JN03"/>
<dbReference type="Pfam" id="PF07732">
    <property type="entry name" value="Cu-oxidase_3"/>
    <property type="match status" value="1"/>
</dbReference>
<dbReference type="Pfam" id="PF00394">
    <property type="entry name" value="Cu-oxidase"/>
    <property type="match status" value="1"/>
</dbReference>
<feature type="domain" description="Plastocyanin-like" evidence="15">
    <location>
        <begin position="320"/>
        <end position="450"/>
    </location>
</feature>
<dbReference type="SUPFAM" id="SSF49503">
    <property type="entry name" value="Cupredoxins"/>
    <property type="match status" value="3"/>
</dbReference>
<accession>A0AAV5JN03</accession>
<keyword evidence="6" id="KW-0052">Apoplast</keyword>
<proteinExistence type="inferred from homology"/>
<evidence type="ECO:0000259" key="14">
    <source>
        <dbReference type="Pfam" id="PF00394"/>
    </source>
</evidence>
<comment type="catalytic activity">
    <reaction evidence="1">
        <text>4 hydroquinone + O2 = 4 benzosemiquinone + 2 H2O</text>
        <dbReference type="Rhea" id="RHEA:11276"/>
        <dbReference type="ChEBI" id="CHEBI:15377"/>
        <dbReference type="ChEBI" id="CHEBI:15379"/>
        <dbReference type="ChEBI" id="CHEBI:17594"/>
        <dbReference type="ChEBI" id="CHEBI:17977"/>
        <dbReference type="EC" id="1.10.3.2"/>
    </reaction>
</comment>
<keyword evidence="10" id="KW-0560">Oxidoreductase</keyword>
<evidence type="ECO:0000259" key="15">
    <source>
        <dbReference type="Pfam" id="PF07731"/>
    </source>
</evidence>
<dbReference type="Proteomes" id="UP001054252">
    <property type="component" value="Unassembled WGS sequence"/>
</dbReference>
<dbReference type="Pfam" id="PF07731">
    <property type="entry name" value="Cu-oxidase_2"/>
    <property type="match status" value="1"/>
</dbReference>
<keyword evidence="18" id="KW-1185">Reference proteome</keyword>
<dbReference type="GO" id="GO:0052716">
    <property type="term" value="F:hydroquinone:oxygen oxidoreductase activity"/>
    <property type="evidence" value="ECO:0007669"/>
    <property type="project" value="UniProtKB-EC"/>
</dbReference>
<evidence type="ECO:0000313" key="18">
    <source>
        <dbReference type="Proteomes" id="UP001054252"/>
    </source>
</evidence>
<evidence type="ECO:0000259" key="16">
    <source>
        <dbReference type="Pfam" id="PF07732"/>
    </source>
</evidence>
<gene>
    <name evidence="17" type="ORF">SLEP1_g23511</name>
</gene>
<dbReference type="PROSITE" id="PS00080">
    <property type="entry name" value="MULTICOPPER_OXIDASE2"/>
    <property type="match status" value="1"/>
</dbReference>
<evidence type="ECO:0000256" key="7">
    <source>
        <dbReference type="ARBA" id="ARBA00022525"/>
    </source>
</evidence>
<dbReference type="PANTHER" id="PTHR11709">
    <property type="entry name" value="MULTI-COPPER OXIDASE"/>
    <property type="match status" value="1"/>
</dbReference>
<keyword evidence="9" id="KW-0677">Repeat</keyword>
<keyword evidence="11" id="KW-0186">Copper</keyword>
<evidence type="ECO:0000256" key="9">
    <source>
        <dbReference type="ARBA" id="ARBA00022737"/>
    </source>
</evidence>
<dbReference type="InterPro" id="IPR001117">
    <property type="entry name" value="Cu-oxidase_2nd"/>
</dbReference>
<dbReference type="PANTHER" id="PTHR11709:SF261">
    <property type="entry name" value="LACCASE"/>
    <property type="match status" value="1"/>
</dbReference>
<keyword evidence="8" id="KW-0479">Metal-binding</keyword>
<feature type="domain" description="Plastocyanin-like" evidence="14">
    <location>
        <begin position="70"/>
        <end position="218"/>
    </location>
</feature>
<dbReference type="InterPro" id="IPR011706">
    <property type="entry name" value="Cu-oxidase_C"/>
</dbReference>
<dbReference type="InterPro" id="IPR033138">
    <property type="entry name" value="Cu_oxidase_CS"/>
</dbReference>
<evidence type="ECO:0000256" key="13">
    <source>
        <dbReference type="ARBA" id="ARBA00023185"/>
    </source>
</evidence>
<evidence type="ECO:0000256" key="8">
    <source>
        <dbReference type="ARBA" id="ARBA00022723"/>
    </source>
</evidence>
<dbReference type="EMBL" id="BPVZ01000036">
    <property type="protein sequence ID" value="GKV12356.1"/>
    <property type="molecule type" value="Genomic_DNA"/>
</dbReference>
<evidence type="ECO:0000313" key="17">
    <source>
        <dbReference type="EMBL" id="GKV12356.1"/>
    </source>
</evidence>
<comment type="caution">
    <text evidence="17">The sequence shown here is derived from an EMBL/GenBank/DDBJ whole genome shotgun (WGS) entry which is preliminary data.</text>
</comment>
<dbReference type="InterPro" id="IPR002355">
    <property type="entry name" value="Cu_oxidase_Cu_BS"/>
</dbReference>
<dbReference type="PROSITE" id="PS00079">
    <property type="entry name" value="MULTICOPPER_OXIDASE1"/>
    <property type="match status" value="1"/>
</dbReference>
<evidence type="ECO:0000256" key="5">
    <source>
        <dbReference type="ARBA" id="ARBA00012297"/>
    </source>
</evidence>
<comment type="similarity">
    <text evidence="4">Belongs to the multicopper oxidase family.</text>
</comment>
<dbReference type="GO" id="GO:0005507">
    <property type="term" value="F:copper ion binding"/>
    <property type="evidence" value="ECO:0007669"/>
    <property type="project" value="InterPro"/>
</dbReference>
<comment type="subcellular location">
    <subcellularLocation>
        <location evidence="3">Secreted</location>
        <location evidence="3">Extracellular space</location>
        <location evidence="3">Apoplast</location>
    </subcellularLocation>
</comment>
<dbReference type="EC" id="1.10.3.2" evidence="5"/>
<dbReference type="Gene3D" id="2.60.40.420">
    <property type="entry name" value="Cupredoxins - blue copper proteins"/>
    <property type="match status" value="3"/>
</dbReference>